<reference evidence="1" key="1">
    <citation type="journal article" date="2021" name="Environ. Microbiol.">
        <title>Gene family expansions and transcriptome signatures uncover fungal adaptations to wood decay.</title>
        <authorList>
            <person name="Hage H."/>
            <person name="Miyauchi S."/>
            <person name="Viragh M."/>
            <person name="Drula E."/>
            <person name="Min B."/>
            <person name="Chaduli D."/>
            <person name="Navarro D."/>
            <person name="Favel A."/>
            <person name="Norest M."/>
            <person name="Lesage-Meessen L."/>
            <person name="Balint B."/>
            <person name="Merenyi Z."/>
            <person name="de Eugenio L."/>
            <person name="Morin E."/>
            <person name="Martinez A.T."/>
            <person name="Baldrian P."/>
            <person name="Stursova M."/>
            <person name="Martinez M.J."/>
            <person name="Novotny C."/>
            <person name="Magnuson J.K."/>
            <person name="Spatafora J.W."/>
            <person name="Maurice S."/>
            <person name="Pangilinan J."/>
            <person name="Andreopoulos W."/>
            <person name="LaButti K."/>
            <person name="Hundley H."/>
            <person name="Na H."/>
            <person name="Kuo A."/>
            <person name="Barry K."/>
            <person name="Lipzen A."/>
            <person name="Henrissat B."/>
            <person name="Riley R."/>
            <person name="Ahrendt S."/>
            <person name="Nagy L.G."/>
            <person name="Grigoriev I.V."/>
            <person name="Martin F."/>
            <person name="Rosso M.N."/>
        </authorList>
    </citation>
    <scope>NUCLEOTIDE SEQUENCE</scope>
    <source>
        <strain evidence="1">CBS 384.51</strain>
    </source>
</reference>
<protein>
    <submittedName>
        <fullName evidence="1">Uncharacterized protein</fullName>
    </submittedName>
</protein>
<proteinExistence type="predicted"/>
<name>A0ACB8UIK5_9APHY</name>
<evidence type="ECO:0000313" key="2">
    <source>
        <dbReference type="Proteomes" id="UP001055072"/>
    </source>
</evidence>
<dbReference type="EMBL" id="MU274900">
    <property type="protein sequence ID" value="KAI0094203.1"/>
    <property type="molecule type" value="Genomic_DNA"/>
</dbReference>
<evidence type="ECO:0000313" key="1">
    <source>
        <dbReference type="EMBL" id="KAI0094203.1"/>
    </source>
</evidence>
<dbReference type="Proteomes" id="UP001055072">
    <property type="component" value="Unassembled WGS sequence"/>
</dbReference>
<accession>A0ACB8UIK5</accession>
<comment type="caution">
    <text evidence="1">The sequence shown here is derived from an EMBL/GenBank/DDBJ whole genome shotgun (WGS) entry which is preliminary data.</text>
</comment>
<gene>
    <name evidence="1" type="ORF">BDY19DRAFT_911724</name>
</gene>
<organism evidence="1 2">
    <name type="scientific">Irpex rosettiformis</name>
    <dbReference type="NCBI Taxonomy" id="378272"/>
    <lineage>
        <taxon>Eukaryota</taxon>
        <taxon>Fungi</taxon>
        <taxon>Dikarya</taxon>
        <taxon>Basidiomycota</taxon>
        <taxon>Agaricomycotina</taxon>
        <taxon>Agaricomycetes</taxon>
        <taxon>Polyporales</taxon>
        <taxon>Irpicaceae</taxon>
        <taxon>Irpex</taxon>
    </lineage>
</organism>
<sequence length="357" mass="41836">MARAYSSDVLRLDYLSRDGEVVLRLLREVVPQDISVTPKEPHWIRCQEWDVESQRVERDAEMTEEEKGDLLEVLVLRTKLIYLVLEGIIDSFFGRPLPQVTVSKERDRRPKEAKVDELRKTKEEYRLLYGGAGQAKLREELAALEERKSRREVTCGNCERVQEEGERFMRCKKCWDSLQRNVTYCGKDCQTADWKSRHKGICGKPLSSLNSVLAATRPRQSPFQSPQTSQFPPPTNGFQRTPQLVMHIRLLDTEPEFDYILHVGLSDPAKISIPQGPVRELFRAARFKAFVEGDREAYTQMSHFLIWFVRARLDDVKRRWDLKNAVTVMKTEFAFPELRMEMRKCQDVQWRDESRRP</sequence>
<keyword evidence="2" id="KW-1185">Reference proteome</keyword>